<dbReference type="Proteomes" id="UP000429607">
    <property type="component" value="Unassembled WGS sequence"/>
</dbReference>
<dbReference type="AlphaFoldDB" id="A0A6A3NYP1"/>
<dbReference type="EMBL" id="QXFV01000148">
    <property type="protein sequence ID" value="KAE9048349.1"/>
    <property type="molecule type" value="Genomic_DNA"/>
</dbReference>
<reference evidence="1 2" key="1">
    <citation type="submission" date="2018-09" db="EMBL/GenBank/DDBJ databases">
        <title>Genomic investigation of the strawberry pathogen Phytophthora fragariae indicates pathogenicity is determined by transcriptional variation in three key races.</title>
        <authorList>
            <person name="Adams T.M."/>
            <person name="Armitage A.D."/>
            <person name="Sobczyk M.K."/>
            <person name="Bates H.J."/>
            <person name="Dunwell J.M."/>
            <person name="Nellist C.F."/>
            <person name="Harrison R.J."/>
        </authorList>
    </citation>
    <scope>NUCLEOTIDE SEQUENCE [LARGE SCALE GENOMIC DNA]</scope>
    <source>
        <strain evidence="1 2">SCRP249</strain>
    </source>
</reference>
<sequence length="127" mass="14557">MSFVAPRLTIRQAHLVINSVSVAARVHRKRFSNLMQFLCEKNYLRSHEGLPRITFANRFDPDLDEAAARVRYGFAIPYLQLIVTKLQPPGPRYTADYRRIGDGSSPPSRNLATLHGGQRVRLIWRVL</sequence>
<accession>A0A6A3NYP1</accession>
<name>A0A6A3NYP1_9STRA</name>
<evidence type="ECO:0000313" key="1">
    <source>
        <dbReference type="EMBL" id="KAE9048349.1"/>
    </source>
</evidence>
<gene>
    <name evidence="1" type="ORF">PR001_g3836</name>
</gene>
<proteinExistence type="predicted"/>
<protein>
    <submittedName>
        <fullName evidence="1">Uncharacterized protein</fullName>
    </submittedName>
</protein>
<organism evidence="1 2">
    <name type="scientific">Phytophthora rubi</name>
    <dbReference type="NCBI Taxonomy" id="129364"/>
    <lineage>
        <taxon>Eukaryota</taxon>
        <taxon>Sar</taxon>
        <taxon>Stramenopiles</taxon>
        <taxon>Oomycota</taxon>
        <taxon>Peronosporomycetes</taxon>
        <taxon>Peronosporales</taxon>
        <taxon>Peronosporaceae</taxon>
        <taxon>Phytophthora</taxon>
    </lineage>
</organism>
<evidence type="ECO:0000313" key="2">
    <source>
        <dbReference type="Proteomes" id="UP000429607"/>
    </source>
</evidence>
<comment type="caution">
    <text evidence="1">The sequence shown here is derived from an EMBL/GenBank/DDBJ whole genome shotgun (WGS) entry which is preliminary data.</text>
</comment>